<comment type="caution">
    <text evidence="12">The sequence shown here is derived from an EMBL/GenBank/DDBJ whole genome shotgun (WGS) entry which is preliminary data.</text>
</comment>
<comment type="cofactor">
    <cofactor evidence="10">
        <name>Mg(2+)</name>
        <dbReference type="ChEBI" id="CHEBI:18420"/>
    </cofactor>
    <cofactor evidence="10">
        <name>Mn(2+)</name>
        <dbReference type="ChEBI" id="CHEBI:29035"/>
    </cofactor>
    <text evidence="10">Binds 1 divalent metal cation per subunit; can use either Mg(2+) or Mn(2+).</text>
</comment>
<dbReference type="GO" id="GO:0005634">
    <property type="term" value="C:nucleus"/>
    <property type="evidence" value="ECO:0007669"/>
    <property type="project" value="UniProtKB-SubCell"/>
</dbReference>
<evidence type="ECO:0000256" key="11">
    <source>
        <dbReference type="RuleBase" id="RU003781"/>
    </source>
</evidence>
<dbReference type="NCBIfam" id="TIGR00042">
    <property type="entry name" value="RdgB/HAM1 family non-canonical purine NTP pyrophosphatase"/>
    <property type="match status" value="1"/>
</dbReference>
<dbReference type="SUPFAM" id="SSF52972">
    <property type="entry name" value="ITPase-like"/>
    <property type="match status" value="1"/>
</dbReference>
<keyword evidence="7 10" id="KW-0546">Nucleotide metabolism</keyword>
<evidence type="ECO:0000256" key="10">
    <source>
        <dbReference type="HAMAP-Rule" id="MF_03148"/>
    </source>
</evidence>
<comment type="subcellular location">
    <subcellularLocation>
        <location evidence="10">Cytoplasm</location>
    </subcellularLocation>
    <subcellularLocation>
        <location evidence="10">Nucleus</location>
    </subcellularLocation>
</comment>
<dbReference type="EMBL" id="JABELV010000187">
    <property type="protein sequence ID" value="KAG7528380.1"/>
    <property type="molecule type" value="Genomic_DNA"/>
</dbReference>
<evidence type="ECO:0000256" key="8">
    <source>
        <dbReference type="ARBA" id="ARBA00023211"/>
    </source>
</evidence>
<name>A0A8K0JFE2_9TREE</name>
<organism evidence="12 13">
    <name type="scientific">Filobasidium floriforme</name>
    <dbReference type="NCBI Taxonomy" id="5210"/>
    <lineage>
        <taxon>Eukaryota</taxon>
        <taxon>Fungi</taxon>
        <taxon>Dikarya</taxon>
        <taxon>Basidiomycota</taxon>
        <taxon>Agaricomycotina</taxon>
        <taxon>Tremellomycetes</taxon>
        <taxon>Filobasidiales</taxon>
        <taxon>Filobasidiaceae</taxon>
        <taxon>Filobasidium</taxon>
    </lineage>
</organism>
<reference evidence="12" key="1">
    <citation type="submission" date="2020-04" db="EMBL/GenBank/DDBJ databases">
        <title>Analysis of mating type loci in Filobasidium floriforme.</title>
        <authorList>
            <person name="Nowrousian M."/>
        </authorList>
    </citation>
    <scope>NUCLEOTIDE SEQUENCE</scope>
    <source>
        <strain evidence="12">CBS 6242</strain>
    </source>
</reference>
<dbReference type="EC" id="3.6.1.66" evidence="10"/>
<keyword evidence="5 10" id="KW-0378">Hydrolase</keyword>
<keyword evidence="4 10" id="KW-0547">Nucleotide-binding</keyword>
<feature type="binding site" evidence="10">
    <location>
        <begin position="180"/>
        <end position="181"/>
    </location>
    <ligand>
        <name>ITP</name>
        <dbReference type="ChEBI" id="CHEBI:61402"/>
    </ligand>
</feature>
<evidence type="ECO:0000256" key="5">
    <source>
        <dbReference type="ARBA" id="ARBA00022801"/>
    </source>
</evidence>
<dbReference type="Proteomes" id="UP000812966">
    <property type="component" value="Unassembled WGS sequence"/>
</dbReference>
<dbReference type="GO" id="GO:0036220">
    <property type="term" value="F:ITP diphosphatase activity"/>
    <property type="evidence" value="ECO:0007669"/>
    <property type="project" value="UniProtKB-UniRule"/>
</dbReference>
<dbReference type="AlphaFoldDB" id="A0A8K0JFE2"/>
<comment type="similarity">
    <text evidence="1 10 11">Belongs to the HAM1 NTPase family.</text>
</comment>
<dbReference type="InterPro" id="IPR002637">
    <property type="entry name" value="RdgB/HAM1"/>
</dbReference>
<evidence type="ECO:0000256" key="9">
    <source>
        <dbReference type="ARBA" id="ARBA00023242"/>
    </source>
</evidence>
<keyword evidence="3 10" id="KW-0479">Metal-binding</keyword>
<comment type="subunit">
    <text evidence="10">Homodimer.</text>
</comment>
<comment type="catalytic activity">
    <reaction evidence="10">
        <text>XTP + H2O = XMP + diphosphate + H(+)</text>
        <dbReference type="Rhea" id="RHEA:28610"/>
        <dbReference type="ChEBI" id="CHEBI:15377"/>
        <dbReference type="ChEBI" id="CHEBI:15378"/>
        <dbReference type="ChEBI" id="CHEBI:33019"/>
        <dbReference type="ChEBI" id="CHEBI:57464"/>
        <dbReference type="ChEBI" id="CHEBI:61314"/>
        <dbReference type="EC" id="3.6.1.66"/>
    </reaction>
</comment>
<evidence type="ECO:0000256" key="7">
    <source>
        <dbReference type="ARBA" id="ARBA00023080"/>
    </source>
</evidence>
<sequence>MSASKSFVFVTGNANKLKEVQAILAAGTSGISVTNQAVDLPEIQGTTQQVAIAKCKAAAKELGTAVVTEDTALCFEALNDLPGPYIKDFLGKLGHEGLQKLVQGFETDRAYALCTFAYSSPNPSGSGEPEVKLFEGKTYGRIVAPRGPRNFGWDCCFEPEEGNGQTYAEMRGEEKNKISHRYRALEQLKDYLASQ</sequence>
<dbReference type="CDD" id="cd00515">
    <property type="entry name" value="HAM1"/>
    <property type="match status" value="1"/>
</dbReference>
<evidence type="ECO:0000313" key="13">
    <source>
        <dbReference type="Proteomes" id="UP000812966"/>
    </source>
</evidence>
<dbReference type="HAMAP" id="MF_03148">
    <property type="entry name" value="HAM1_NTPase"/>
    <property type="match status" value="1"/>
</dbReference>
<evidence type="ECO:0000313" key="12">
    <source>
        <dbReference type="EMBL" id="KAG7528380.1"/>
    </source>
</evidence>
<comment type="function">
    <text evidence="10">Pyrophosphatase that hydrolyzes non-canonical purine nucleotides such as inosine triphosphate (ITP), deoxyinosine triphosphate (dITP) or xanthosine 5'-triphosphate (XTP) to their respective monophosphate derivatives. The enzyme does not distinguish between the deoxy- and ribose forms. Probably excludes non-canonical purines from RNA and DNA precursor pools, thus preventing their incorporation into RNA and DNA and avoiding chromosomal lesions.</text>
</comment>
<dbReference type="GO" id="GO:0009204">
    <property type="term" value="P:deoxyribonucleoside triphosphate catabolic process"/>
    <property type="evidence" value="ECO:0007669"/>
    <property type="project" value="UniProtKB-UniRule"/>
</dbReference>
<dbReference type="GO" id="GO:0009117">
    <property type="term" value="P:nucleotide metabolic process"/>
    <property type="evidence" value="ECO:0007669"/>
    <property type="project" value="UniProtKB-KW"/>
</dbReference>
<dbReference type="FunFam" id="3.90.950.10:FF:000009">
    <property type="entry name" value="Inosine triphosphate pyrophosphatase"/>
    <property type="match status" value="1"/>
</dbReference>
<proteinExistence type="inferred from homology"/>
<dbReference type="GO" id="GO:0035870">
    <property type="term" value="F:dITP diphosphatase activity"/>
    <property type="evidence" value="ECO:0007669"/>
    <property type="project" value="UniProtKB-UniRule"/>
</dbReference>
<dbReference type="GO" id="GO:0036222">
    <property type="term" value="F:XTP diphosphatase activity"/>
    <property type="evidence" value="ECO:0007669"/>
    <property type="project" value="UniProtKB-UniRule"/>
</dbReference>
<protein>
    <recommendedName>
        <fullName evidence="10">Inosine triphosphate pyrophosphatase</fullName>
        <shortName evidence="10">ITPase</shortName>
        <shortName evidence="10">Inosine triphosphatase</shortName>
        <ecNumber evidence="10">3.6.1.66</ecNumber>
    </recommendedName>
    <alternativeName>
        <fullName evidence="10">Non-canonical purine NTP pyrophosphatase</fullName>
    </alternativeName>
    <alternativeName>
        <fullName evidence="10">Non-standard purine NTP pyrophosphatase</fullName>
    </alternativeName>
    <alternativeName>
        <fullName evidence="10">Nucleoside-triphosphate diphosphatase</fullName>
    </alternativeName>
    <alternativeName>
        <fullName evidence="10">Nucleoside-triphosphate pyrophosphatase</fullName>
        <shortName evidence="10">NTPase</shortName>
    </alternativeName>
    <alternativeName>
        <fullName evidence="10">XTP/dITP diphosphatase</fullName>
    </alternativeName>
</protein>
<accession>A0A8K0JFE2</accession>
<keyword evidence="2 10" id="KW-0963">Cytoplasm</keyword>
<dbReference type="GO" id="GO:0005737">
    <property type="term" value="C:cytoplasm"/>
    <property type="evidence" value="ECO:0007669"/>
    <property type="project" value="UniProtKB-SubCell"/>
</dbReference>
<keyword evidence="8 10" id="KW-0464">Manganese</keyword>
<gene>
    <name evidence="12" type="ORF">FFLO_06196</name>
</gene>
<feature type="binding site" evidence="10">
    <location>
        <begin position="11"/>
        <end position="16"/>
    </location>
    <ligand>
        <name>ITP</name>
        <dbReference type="ChEBI" id="CHEBI:61402"/>
    </ligand>
</feature>
<feature type="binding site" evidence="10">
    <location>
        <begin position="151"/>
        <end position="154"/>
    </location>
    <ligand>
        <name>ITP</name>
        <dbReference type="ChEBI" id="CHEBI:61402"/>
    </ligand>
</feature>
<dbReference type="Gene3D" id="3.90.950.10">
    <property type="match status" value="1"/>
</dbReference>
<dbReference type="InterPro" id="IPR027502">
    <property type="entry name" value="ITPase"/>
</dbReference>
<dbReference type="PANTHER" id="PTHR11067">
    <property type="entry name" value="INOSINE TRIPHOSPHATE PYROPHOSPHATASE/HAM1 PROTEIN"/>
    <property type="match status" value="1"/>
</dbReference>
<feature type="binding site" evidence="10">
    <location>
        <position position="70"/>
    </location>
    <ligand>
        <name>Mg(2+)</name>
        <dbReference type="ChEBI" id="CHEBI:18420"/>
    </ligand>
</feature>
<dbReference type="PANTHER" id="PTHR11067:SF9">
    <property type="entry name" value="INOSINE TRIPHOSPHATE PYROPHOSPHATASE"/>
    <property type="match status" value="1"/>
</dbReference>
<feature type="binding site" evidence="10">
    <location>
        <position position="42"/>
    </location>
    <ligand>
        <name>Mg(2+)</name>
        <dbReference type="ChEBI" id="CHEBI:18420"/>
    </ligand>
</feature>
<feature type="binding site" evidence="10">
    <location>
        <position position="175"/>
    </location>
    <ligand>
        <name>ITP</name>
        <dbReference type="ChEBI" id="CHEBI:61402"/>
    </ligand>
</feature>
<dbReference type="Pfam" id="PF01725">
    <property type="entry name" value="Ham1p_like"/>
    <property type="match status" value="1"/>
</dbReference>
<evidence type="ECO:0000256" key="3">
    <source>
        <dbReference type="ARBA" id="ARBA00022723"/>
    </source>
</evidence>
<dbReference type="GO" id="GO:0046872">
    <property type="term" value="F:metal ion binding"/>
    <property type="evidence" value="ECO:0007669"/>
    <property type="project" value="UniProtKB-KW"/>
</dbReference>
<comment type="catalytic activity">
    <reaction evidence="10">
        <text>ITP + H2O = IMP + diphosphate + H(+)</text>
        <dbReference type="Rhea" id="RHEA:29399"/>
        <dbReference type="ChEBI" id="CHEBI:15377"/>
        <dbReference type="ChEBI" id="CHEBI:15378"/>
        <dbReference type="ChEBI" id="CHEBI:33019"/>
        <dbReference type="ChEBI" id="CHEBI:58053"/>
        <dbReference type="ChEBI" id="CHEBI:61402"/>
        <dbReference type="EC" id="3.6.1.66"/>
    </reaction>
</comment>
<dbReference type="InterPro" id="IPR029001">
    <property type="entry name" value="ITPase-like_fam"/>
</dbReference>
<keyword evidence="13" id="KW-1185">Reference proteome</keyword>
<dbReference type="GO" id="GO:0000166">
    <property type="term" value="F:nucleotide binding"/>
    <property type="evidence" value="ECO:0007669"/>
    <property type="project" value="UniProtKB-KW"/>
</dbReference>
<evidence type="ECO:0000256" key="2">
    <source>
        <dbReference type="ARBA" id="ARBA00022490"/>
    </source>
</evidence>
<evidence type="ECO:0000256" key="6">
    <source>
        <dbReference type="ARBA" id="ARBA00022842"/>
    </source>
</evidence>
<keyword evidence="9 10" id="KW-0539">Nucleus</keyword>
<evidence type="ECO:0000256" key="4">
    <source>
        <dbReference type="ARBA" id="ARBA00022741"/>
    </source>
</evidence>
<evidence type="ECO:0000256" key="1">
    <source>
        <dbReference type="ARBA" id="ARBA00008023"/>
    </source>
</evidence>
<feature type="binding site" evidence="10">
    <location>
        <position position="54"/>
    </location>
    <ligand>
        <name>ITP</name>
        <dbReference type="ChEBI" id="CHEBI:61402"/>
    </ligand>
</feature>
<keyword evidence="6 10" id="KW-0460">Magnesium</keyword>
<comment type="catalytic activity">
    <reaction evidence="10">
        <text>dITP + H2O = dIMP + diphosphate + H(+)</text>
        <dbReference type="Rhea" id="RHEA:28342"/>
        <dbReference type="ChEBI" id="CHEBI:15377"/>
        <dbReference type="ChEBI" id="CHEBI:15378"/>
        <dbReference type="ChEBI" id="CHEBI:33019"/>
        <dbReference type="ChEBI" id="CHEBI:61194"/>
        <dbReference type="ChEBI" id="CHEBI:61382"/>
        <dbReference type="EC" id="3.6.1.66"/>
    </reaction>
</comment>
<feature type="binding site" evidence="10">
    <location>
        <begin position="70"/>
        <end position="71"/>
    </location>
    <ligand>
        <name>ITP</name>
        <dbReference type="ChEBI" id="CHEBI:61402"/>
    </ligand>
</feature>